<evidence type="ECO:0000256" key="2">
    <source>
        <dbReference type="ARBA" id="ARBA00022737"/>
    </source>
</evidence>
<name>A0A941FE54_9ACTN</name>
<feature type="compositionally biased region" description="Basic and acidic residues" evidence="4">
    <location>
        <begin position="55"/>
        <end position="68"/>
    </location>
</feature>
<dbReference type="InterPro" id="IPR036322">
    <property type="entry name" value="WD40_repeat_dom_sf"/>
</dbReference>
<dbReference type="SMART" id="SM00320">
    <property type="entry name" value="WD40"/>
    <property type="match status" value="1"/>
</dbReference>
<keyword evidence="1 3" id="KW-0853">WD repeat</keyword>
<dbReference type="Gene3D" id="2.130.10.10">
    <property type="entry name" value="YVTN repeat-like/Quinoprotein amine dehydrogenase"/>
    <property type="match status" value="1"/>
</dbReference>
<protein>
    <submittedName>
        <fullName evidence="5">Uncharacterized protein</fullName>
    </submittedName>
</protein>
<dbReference type="InterPro" id="IPR001680">
    <property type="entry name" value="WD40_rpt"/>
</dbReference>
<sequence>MSASDDDTVCCWDTRTGSLRDVLAGHTSGVTGAALTRVGTRPVAVTVSKDRTVRTWDTTREEPPHVPDGHPGGSGPWPCTASRDACARSPPAVTTGYASSTRATVSSSRPSKRHATSR</sequence>
<organism evidence="5 6">
    <name type="scientific">Streptomyces tuirus</name>
    <dbReference type="NCBI Taxonomy" id="68278"/>
    <lineage>
        <taxon>Bacteria</taxon>
        <taxon>Bacillati</taxon>
        <taxon>Actinomycetota</taxon>
        <taxon>Actinomycetes</taxon>
        <taxon>Kitasatosporales</taxon>
        <taxon>Streptomycetaceae</taxon>
        <taxon>Streptomyces</taxon>
    </lineage>
</organism>
<feature type="compositionally biased region" description="Low complexity" evidence="4">
    <location>
        <begin position="98"/>
        <end position="109"/>
    </location>
</feature>
<dbReference type="InterPro" id="IPR015943">
    <property type="entry name" value="WD40/YVTN_repeat-like_dom_sf"/>
</dbReference>
<feature type="region of interest" description="Disordered" evidence="4">
    <location>
        <begin position="55"/>
        <end position="118"/>
    </location>
</feature>
<dbReference type="PANTHER" id="PTHR44019">
    <property type="entry name" value="WD REPEAT-CONTAINING PROTEIN 55"/>
    <property type="match status" value="1"/>
</dbReference>
<feature type="repeat" description="WD" evidence="3">
    <location>
        <begin position="23"/>
        <end position="66"/>
    </location>
</feature>
<keyword evidence="6" id="KW-1185">Reference proteome</keyword>
<evidence type="ECO:0000256" key="1">
    <source>
        <dbReference type="ARBA" id="ARBA00022574"/>
    </source>
</evidence>
<dbReference type="AlphaFoldDB" id="A0A941FE54"/>
<comment type="caution">
    <text evidence="5">The sequence shown here is derived from an EMBL/GenBank/DDBJ whole genome shotgun (WGS) entry which is preliminary data.</text>
</comment>
<gene>
    <name evidence="5" type="ORF">KEF29_01135</name>
</gene>
<dbReference type="EMBL" id="JAGTPG010000001">
    <property type="protein sequence ID" value="MBR8638347.1"/>
    <property type="molecule type" value="Genomic_DNA"/>
</dbReference>
<dbReference type="InterPro" id="IPR050505">
    <property type="entry name" value="WDR55/POC1"/>
</dbReference>
<evidence type="ECO:0000313" key="5">
    <source>
        <dbReference type="EMBL" id="MBR8638347.1"/>
    </source>
</evidence>
<keyword evidence="2" id="KW-0677">Repeat</keyword>
<evidence type="ECO:0000256" key="4">
    <source>
        <dbReference type="SAM" id="MobiDB-lite"/>
    </source>
</evidence>
<dbReference type="SUPFAM" id="SSF50978">
    <property type="entry name" value="WD40 repeat-like"/>
    <property type="match status" value="1"/>
</dbReference>
<accession>A0A941FE54</accession>
<dbReference type="Proteomes" id="UP000682308">
    <property type="component" value="Unassembled WGS sequence"/>
</dbReference>
<evidence type="ECO:0000313" key="6">
    <source>
        <dbReference type="Proteomes" id="UP000682308"/>
    </source>
</evidence>
<dbReference type="PROSITE" id="PS50082">
    <property type="entry name" value="WD_REPEATS_2"/>
    <property type="match status" value="1"/>
</dbReference>
<evidence type="ECO:0000256" key="3">
    <source>
        <dbReference type="PROSITE-ProRule" id="PRU00221"/>
    </source>
</evidence>
<reference evidence="5 6" key="1">
    <citation type="submission" date="2021-04" db="EMBL/GenBank/DDBJ databases">
        <title>Characterization of the biosynthetic gene cluster of new lipopeptides with antitumor activity in the genome of the marine Streptomyces PHM034.</title>
        <authorList>
            <person name="Ceniceros A."/>
            <person name="Canedo L."/>
            <person name="Mendez C."/>
            <person name="Olano C."/>
            <person name="Schleissner C."/>
            <person name="Cuevas C."/>
            <person name="De La Calle F."/>
            <person name="Salas J.A."/>
        </authorList>
    </citation>
    <scope>NUCLEOTIDE SEQUENCE [LARGE SCALE GENOMIC DNA]</scope>
    <source>
        <strain evidence="5 6">PHM034</strain>
    </source>
</reference>
<dbReference type="PANTHER" id="PTHR44019:SF8">
    <property type="entry name" value="POC1 CENTRIOLAR PROTEIN HOMOLOG"/>
    <property type="match status" value="1"/>
</dbReference>
<proteinExistence type="predicted"/>